<evidence type="ECO:0000313" key="1">
    <source>
        <dbReference type="EMBL" id="TKR26565.1"/>
    </source>
</evidence>
<comment type="caution">
    <text evidence="1">The sequence shown here is derived from an EMBL/GenBank/DDBJ whole genome shotgun (WGS) entry which is preliminary data.</text>
</comment>
<sequence>MASTWVEQVQAEARTRLEAAAMLRDELATVRGRAQSRDRVATVTVGPSGTLVDVEFTPQAERVSPDALRSAVLEAFAAAQARAQEQVVALTSRIPGADGWADLVAGRVPATTSERLDAELDARRRGDL</sequence>
<protein>
    <recommendedName>
        <fullName evidence="3">DNA-binding protein</fullName>
    </recommendedName>
</protein>
<dbReference type="Gene3D" id="3.30.1310.10">
    <property type="entry name" value="Nucleoid-associated protein YbaB-like domain"/>
    <property type="match status" value="1"/>
</dbReference>
<dbReference type="EMBL" id="SZYE01000022">
    <property type="protein sequence ID" value="TKR26565.1"/>
    <property type="molecule type" value="Genomic_DNA"/>
</dbReference>
<proteinExistence type="predicted"/>
<organism evidence="1 2">
    <name type="scientific">Cellulomonas hominis</name>
    <dbReference type="NCBI Taxonomy" id="156981"/>
    <lineage>
        <taxon>Bacteria</taxon>
        <taxon>Bacillati</taxon>
        <taxon>Actinomycetota</taxon>
        <taxon>Actinomycetes</taxon>
        <taxon>Micrococcales</taxon>
        <taxon>Cellulomonadaceae</taxon>
        <taxon>Cellulomonas</taxon>
    </lineage>
</organism>
<dbReference type="AlphaFoldDB" id="A0A7Z8NQS8"/>
<accession>A0A7Z8NQS8</accession>
<dbReference type="InterPro" id="IPR004401">
    <property type="entry name" value="YbaB/EbfC"/>
</dbReference>
<dbReference type="RefSeq" id="WP_154728587.1">
    <property type="nucleotide sequence ID" value="NZ_SZYE01000022.1"/>
</dbReference>
<dbReference type="Proteomes" id="UP000308121">
    <property type="component" value="Unassembled WGS sequence"/>
</dbReference>
<dbReference type="InterPro" id="IPR036894">
    <property type="entry name" value="YbaB-like_sf"/>
</dbReference>
<evidence type="ECO:0008006" key="3">
    <source>
        <dbReference type="Google" id="ProtNLM"/>
    </source>
</evidence>
<reference evidence="1 2" key="1">
    <citation type="submission" date="2019-05" db="EMBL/GenBank/DDBJ databases">
        <title>Genome sequence of Cellulomonas hominis strain CS1.</title>
        <authorList>
            <person name="Belmont J."/>
            <person name="Maclea K.S."/>
        </authorList>
    </citation>
    <scope>NUCLEOTIDE SEQUENCE [LARGE SCALE GENOMIC DNA]</scope>
    <source>
        <strain evidence="1 2">CS1</strain>
    </source>
</reference>
<dbReference type="Pfam" id="PF02575">
    <property type="entry name" value="YbaB_DNA_bd"/>
    <property type="match status" value="1"/>
</dbReference>
<evidence type="ECO:0000313" key="2">
    <source>
        <dbReference type="Proteomes" id="UP000308121"/>
    </source>
</evidence>
<name>A0A7Z8NQS8_9CELL</name>
<dbReference type="OrthoDB" id="3625992at2"/>
<gene>
    <name evidence="1" type="ORF">FA014_04910</name>
</gene>
<dbReference type="SUPFAM" id="SSF82607">
    <property type="entry name" value="YbaB-like"/>
    <property type="match status" value="1"/>
</dbReference>
<dbReference type="GO" id="GO:0003677">
    <property type="term" value="F:DNA binding"/>
    <property type="evidence" value="ECO:0007669"/>
    <property type="project" value="InterPro"/>
</dbReference>